<feature type="binding site" evidence="8">
    <location>
        <position position="428"/>
    </location>
    <ligand>
        <name>[4Fe-4S] cluster</name>
        <dbReference type="ChEBI" id="CHEBI:49883"/>
        <label>2</label>
    </ligand>
</feature>
<dbReference type="PANTHER" id="PTHR43034">
    <property type="entry name" value="ION-TRANSLOCATING OXIDOREDUCTASE COMPLEX SUBUNIT C"/>
    <property type="match status" value="1"/>
</dbReference>
<feature type="domain" description="4Fe-4S ferredoxin-type" evidence="11">
    <location>
        <begin position="376"/>
        <end position="406"/>
    </location>
</feature>
<proteinExistence type="inferred from homology"/>
<dbReference type="InterPro" id="IPR010208">
    <property type="entry name" value="Ion_transpt_RnfC/RsxC"/>
</dbReference>
<feature type="binding site" evidence="8">
    <location>
        <position position="435"/>
    </location>
    <ligand>
        <name>[4Fe-4S] cluster</name>
        <dbReference type="ChEBI" id="CHEBI:49883"/>
        <label>1</label>
    </ligand>
</feature>
<dbReference type="HAMAP" id="MF_00461">
    <property type="entry name" value="RsxC_RnfC"/>
    <property type="match status" value="1"/>
</dbReference>
<evidence type="ECO:0000259" key="11">
    <source>
        <dbReference type="PROSITE" id="PS51379"/>
    </source>
</evidence>
<feature type="region of interest" description="Disordered" evidence="10">
    <location>
        <begin position="515"/>
        <end position="534"/>
    </location>
</feature>
<keyword evidence="4 8" id="KW-0677">Repeat</keyword>
<dbReference type="Gene3D" id="3.40.50.11540">
    <property type="entry name" value="NADH-ubiquinone oxidoreductase 51kDa subunit"/>
    <property type="match status" value="1"/>
</dbReference>
<evidence type="ECO:0000256" key="7">
    <source>
        <dbReference type="ARBA" id="ARBA00023014"/>
    </source>
</evidence>
<feature type="binding site" evidence="8">
    <location>
        <position position="389"/>
    </location>
    <ligand>
        <name>[4Fe-4S] cluster</name>
        <dbReference type="ChEBI" id="CHEBI:49883"/>
        <label>1</label>
    </ligand>
</feature>
<dbReference type="NCBIfam" id="TIGR01945">
    <property type="entry name" value="rnfC"/>
    <property type="match status" value="1"/>
</dbReference>
<evidence type="ECO:0000256" key="6">
    <source>
        <dbReference type="ARBA" id="ARBA00023004"/>
    </source>
</evidence>
<comment type="subcellular location">
    <subcellularLocation>
        <location evidence="8">Cell inner membrane</location>
        <topology evidence="8">Peripheral membrane protein</topology>
    </subcellularLocation>
</comment>
<feature type="compositionally biased region" description="Basic and acidic residues" evidence="10">
    <location>
        <begin position="515"/>
        <end position="524"/>
    </location>
</feature>
<comment type="function">
    <text evidence="8">Part of a membrane-bound complex that couples electron transfer with translocation of ions across the membrane.</text>
</comment>
<feature type="compositionally biased region" description="Basic and acidic residues" evidence="10">
    <location>
        <begin position="463"/>
        <end position="493"/>
    </location>
</feature>
<keyword evidence="6 8" id="KW-0408">Iron</keyword>
<comment type="similarity">
    <text evidence="8">Belongs to the 4Fe4S bacterial-type ferredoxin family. RnfC subfamily.</text>
</comment>
<keyword evidence="5 8" id="KW-0249">Electron transport</keyword>
<dbReference type="SUPFAM" id="SSF46548">
    <property type="entry name" value="alpha-helical ferredoxin"/>
    <property type="match status" value="1"/>
</dbReference>
<keyword evidence="8" id="KW-1003">Cell membrane</keyword>
<evidence type="ECO:0000256" key="9">
    <source>
        <dbReference type="SAM" id="Coils"/>
    </source>
</evidence>
<keyword evidence="1 8" id="KW-0813">Transport</keyword>
<evidence type="ECO:0000313" key="13">
    <source>
        <dbReference type="Proteomes" id="UP001595617"/>
    </source>
</evidence>
<evidence type="ECO:0000313" key="12">
    <source>
        <dbReference type="EMBL" id="MFC3853420.1"/>
    </source>
</evidence>
<evidence type="ECO:0000256" key="4">
    <source>
        <dbReference type="ARBA" id="ARBA00022737"/>
    </source>
</evidence>
<dbReference type="RefSeq" id="WP_380696556.1">
    <property type="nucleotide sequence ID" value="NZ_JBHRYR010000003.1"/>
</dbReference>
<keyword evidence="8" id="KW-0472">Membrane</keyword>
<dbReference type="Pfam" id="PF01512">
    <property type="entry name" value="Complex1_51K"/>
    <property type="match status" value="1"/>
</dbReference>
<feature type="binding site" evidence="8">
    <location>
        <position position="425"/>
    </location>
    <ligand>
        <name>[4Fe-4S] cluster</name>
        <dbReference type="ChEBI" id="CHEBI:49883"/>
        <label>2</label>
    </ligand>
</feature>
<dbReference type="EMBL" id="JBHRYR010000003">
    <property type="protein sequence ID" value="MFC3853420.1"/>
    <property type="molecule type" value="Genomic_DNA"/>
</dbReference>
<dbReference type="PANTHER" id="PTHR43034:SF2">
    <property type="entry name" value="ION-TRANSLOCATING OXIDOREDUCTASE COMPLEX SUBUNIT C"/>
    <property type="match status" value="1"/>
</dbReference>
<organism evidence="12 13">
    <name type="scientific">Saccharospirillum mangrovi</name>
    <dbReference type="NCBI Taxonomy" id="2161747"/>
    <lineage>
        <taxon>Bacteria</taxon>
        <taxon>Pseudomonadati</taxon>
        <taxon>Pseudomonadota</taxon>
        <taxon>Gammaproteobacteria</taxon>
        <taxon>Oceanospirillales</taxon>
        <taxon>Saccharospirillaceae</taxon>
        <taxon>Saccharospirillum</taxon>
    </lineage>
</organism>
<dbReference type="InterPro" id="IPR011538">
    <property type="entry name" value="Nuo51_FMN-bd"/>
</dbReference>
<keyword evidence="2 8" id="KW-0004">4Fe-4S</keyword>
<dbReference type="Proteomes" id="UP001595617">
    <property type="component" value="Unassembled WGS sequence"/>
</dbReference>
<evidence type="ECO:0000256" key="8">
    <source>
        <dbReference type="HAMAP-Rule" id="MF_00461"/>
    </source>
</evidence>
<feature type="coiled-coil region" evidence="9">
    <location>
        <begin position="541"/>
        <end position="600"/>
    </location>
</feature>
<dbReference type="Pfam" id="PF12838">
    <property type="entry name" value="Fer4_7"/>
    <property type="match status" value="1"/>
</dbReference>
<feature type="binding site" evidence="8">
    <location>
        <position position="392"/>
    </location>
    <ligand>
        <name>[4Fe-4S] cluster</name>
        <dbReference type="ChEBI" id="CHEBI:49883"/>
        <label>1</label>
    </ligand>
</feature>
<keyword evidence="7 8" id="KW-0411">Iron-sulfur</keyword>
<feature type="region of interest" description="Disordered" evidence="10">
    <location>
        <begin position="1"/>
        <end position="35"/>
    </location>
</feature>
<keyword evidence="8" id="KW-0997">Cell inner membrane</keyword>
<dbReference type="NCBIfam" id="NF003454">
    <property type="entry name" value="PRK05035.1"/>
    <property type="match status" value="1"/>
</dbReference>
<dbReference type="Pfam" id="PF10531">
    <property type="entry name" value="SLBB"/>
    <property type="match status" value="1"/>
</dbReference>
<dbReference type="SUPFAM" id="SSF142019">
    <property type="entry name" value="Nqo1 FMN-binding domain-like"/>
    <property type="match status" value="1"/>
</dbReference>
<evidence type="ECO:0000256" key="2">
    <source>
        <dbReference type="ARBA" id="ARBA00022485"/>
    </source>
</evidence>
<evidence type="ECO:0000256" key="5">
    <source>
        <dbReference type="ARBA" id="ARBA00022982"/>
    </source>
</evidence>
<dbReference type="InterPro" id="IPR017900">
    <property type="entry name" value="4Fe4S_Fe_S_CS"/>
</dbReference>
<comment type="subunit">
    <text evidence="8">The complex is composed of six subunits: RnfA, RnfB, RnfC, RnfD, RnfE and RnfG.</text>
</comment>
<protein>
    <recommendedName>
        <fullName evidence="8">Ion-translocating oxidoreductase complex subunit C</fullName>
        <ecNumber evidence="8">7.-.-.-</ecNumber>
    </recommendedName>
    <alternativeName>
        <fullName evidence="8">Rnf electron transport complex subunit C</fullName>
    </alternativeName>
</protein>
<dbReference type="PROSITE" id="PS00198">
    <property type="entry name" value="4FE4S_FER_1"/>
    <property type="match status" value="1"/>
</dbReference>
<feature type="binding site" evidence="8">
    <location>
        <position position="396"/>
    </location>
    <ligand>
        <name>[4Fe-4S] cluster</name>
        <dbReference type="ChEBI" id="CHEBI:49883"/>
        <label>2</label>
    </ligand>
</feature>
<keyword evidence="9" id="KW-0175">Coiled coil</keyword>
<dbReference type="Gene3D" id="3.30.70.20">
    <property type="match status" value="1"/>
</dbReference>
<feature type="binding site" evidence="8">
    <location>
        <position position="431"/>
    </location>
    <ligand>
        <name>[4Fe-4S] cluster</name>
        <dbReference type="ChEBI" id="CHEBI:49883"/>
        <label>2</label>
    </ligand>
</feature>
<feature type="domain" description="4Fe-4S ferredoxin-type" evidence="11">
    <location>
        <begin position="416"/>
        <end position="445"/>
    </location>
</feature>
<feature type="binding site" evidence="8">
    <location>
        <position position="386"/>
    </location>
    <ligand>
        <name>[4Fe-4S] cluster</name>
        <dbReference type="ChEBI" id="CHEBI:49883"/>
        <label>1</label>
    </ligand>
</feature>
<dbReference type="InterPro" id="IPR017896">
    <property type="entry name" value="4Fe4S_Fe-S-bd"/>
</dbReference>
<sequence length="604" mass="66178">MFGLSRTRKPKKTASGDLYWPLPGSIHPPENKTQSLTQPIQTMTLTTEYVVPLNQHIGAFALPSVQVGQAVLKGDLIAEADGYISAPAHAPTSGTVIAVEERPVPHASGLTTTCIVISADGKDQWRPRDLWAELNDHSTTDILARIQRAGLTGLGGASFPTAVKLDSDRQRITTLIVNGTECEPYITADHSLMRAQAERIYEGIRVVHRLYHFERILVGIEDNKSDAIQAMRQALPTDLQECVHIRSFPTRYPSGGERQLIYILTGQEVPSGGLPMDLGMLCHNVGTLAAIGDAVYRDEPLIRRITTITGEGAERPGNYEVLIGTPMAALLQHAGVDLDVVQRIIMGGPMMGFTLPSVDLPVVKATNCLLVPSAMEIPLPPPAQPCIRCGLCEDACPASLLPQQLLWFAQAKEWEKAESHRLFDCIECGACAYVCPSHIPLVHHYRAAKGTIRQEQAAQQQAERARQRFEARQARLADEAAEKEARRRERAEAAARANAAKLDIPVAPDAVHAALERQQNKRQPESTLSEPVKVQPPVLNSEQLRAKLTNLQNRITKAEVKLEEARTTDPELVKALTTTLAKLHEQRRKCEADLASATEQEAAS</sequence>
<reference evidence="13" key="1">
    <citation type="journal article" date="2019" name="Int. J. Syst. Evol. Microbiol.">
        <title>The Global Catalogue of Microorganisms (GCM) 10K type strain sequencing project: providing services to taxonomists for standard genome sequencing and annotation.</title>
        <authorList>
            <consortium name="The Broad Institute Genomics Platform"/>
            <consortium name="The Broad Institute Genome Sequencing Center for Infectious Disease"/>
            <person name="Wu L."/>
            <person name="Ma J."/>
        </authorList>
    </citation>
    <scope>NUCLEOTIDE SEQUENCE [LARGE SCALE GENOMIC DNA]</scope>
    <source>
        <strain evidence="13">IBRC 10765</strain>
    </source>
</reference>
<accession>A0ABV7ZZ58</accession>
<dbReference type="EC" id="7.-.-.-" evidence="8"/>
<dbReference type="InterPro" id="IPR037225">
    <property type="entry name" value="Nuo51_FMN-bd_sf"/>
</dbReference>
<gene>
    <name evidence="12" type="primary">rsxC</name>
    <name evidence="8" type="synonym">rnfC</name>
    <name evidence="12" type="ORF">ACFOOG_11300</name>
</gene>
<keyword evidence="3 8" id="KW-0479">Metal-binding</keyword>
<dbReference type="Pfam" id="PF13375">
    <property type="entry name" value="RnfC_N"/>
    <property type="match status" value="1"/>
</dbReference>
<evidence type="ECO:0000256" key="3">
    <source>
        <dbReference type="ARBA" id="ARBA00022723"/>
    </source>
</evidence>
<comment type="caution">
    <text evidence="12">The sequence shown here is derived from an EMBL/GenBank/DDBJ whole genome shotgun (WGS) entry which is preliminary data.</text>
</comment>
<name>A0ABV7ZZ58_9GAMM</name>
<keyword evidence="13" id="KW-1185">Reference proteome</keyword>
<feature type="compositionally biased region" description="Basic residues" evidence="10">
    <location>
        <begin position="1"/>
        <end position="12"/>
    </location>
</feature>
<feature type="region of interest" description="Disordered" evidence="10">
    <location>
        <begin position="456"/>
        <end position="494"/>
    </location>
</feature>
<dbReference type="PROSITE" id="PS51379">
    <property type="entry name" value="4FE4S_FER_2"/>
    <property type="match status" value="2"/>
</dbReference>
<keyword evidence="8" id="KW-1278">Translocase</keyword>
<evidence type="ECO:0000256" key="1">
    <source>
        <dbReference type="ARBA" id="ARBA00022448"/>
    </source>
</evidence>
<comment type="cofactor">
    <cofactor evidence="8">
        <name>[4Fe-4S] cluster</name>
        <dbReference type="ChEBI" id="CHEBI:49883"/>
    </cofactor>
    <text evidence="8">Binds 2 [4Fe-4S] clusters per subunit.</text>
</comment>
<evidence type="ECO:0000256" key="10">
    <source>
        <dbReference type="SAM" id="MobiDB-lite"/>
    </source>
</evidence>
<dbReference type="InterPro" id="IPR019554">
    <property type="entry name" value="Soluble_ligand-bd"/>
</dbReference>
<dbReference type="InterPro" id="IPR026902">
    <property type="entry name" value="RnfC_N"/>
</dbReference>